<name>A0A7M7NFH4_STRPU</name>
<evidence type="ECO:0000256" key="1">
    <source>
        <dbReference type="ARBA" id="ARBA00022737"/>
    </source>
</evidence>
<evidence type="ECO:0000313" key="5">
    <source>
        <dbReference type="Proteomes" id="UP000007110"/>
    </source>
</evidence>
<dbReference type="FunFam" id="2.10.25.10:FF:000055">
    <property type="entry name" value="alpha-tectorin isoform X1"/>
    <property type="match status" value="1"/>
</dbReference>
<dbReference type="RefSeq" id="XP_030835757.1">
    <property type="nucleotide sequence ID" value="XM_030979897.1"/>
</dbReference>
<dbReference type="InterPro" id="IPR002919">
    <property type="entry name" value="TIL_dom"/>
</dbReference>
<dbReference type="InterPro" id="IPR001007">
    <property type="entry name" value="VWF_dom"/>
</dbReference>
<dbReference type="SMART" id="SM00216">
    <property type="entry name" value="VWD"/>
    <property type="match status" value="1"/>
</dbReference>
<dbReference type="Pfam" id="PF00094">
    <property type="entry name" value="VWD"/>
    <property type="match status" value="2"/>
</dbReference>
<dbReference type="SMART" id="SM00832">
    <property type="entry name" value="C8"/>
    <property type="match status" value="1"/>
</dbReference>
<dbReference type="OMA" id="RENEECE"/>
<sequence length="518" mass="58104">PTDTWTSPDCSQRCTCFNGEAQCEAYGCGENEECDLRNAPGFCQIWGDPHYVTFDDKKYNFQGDCDYTLVRDCQNSSEYHLWSNNERLRPSDRVSYLREVILELKGNIYSLIKGFHVRVNGIDVSENLPYMDSEVWIYRDVTSMNLVTDFLWVSYDGQGTVTCGCVGSFDGDRTNDLMLPSGEMARSVTEFGNSWVVNPDQCDDVDPGPTDPCDNGVTSLEDAVDLCYYLKDPLGPFASCHSYVDPDDHYDSCLYDVCEMDDDALCASLEQYAQACKSKGGNPGTWRVHVPECPLDCPSNTVYDPCFSGCPATCSSATSTLSCNTTCQETCRCADGLVLDGGHCVDPSQCGCTLDSGVYIPSGGAWTDPGCTQTLPLSRENEECEIRNGFPSCYCRDGYTSLGDACFRAPGYCQIWGDPHYVTFDDKKYNFQGDCDYTLVRDCQNSSDYHLWSNNERLRPSDSVSYLREVVLDLSDRRYALIKGFHVRVNGRDVSENLPYMDEQVWIYRDVTSMVCHR</sequence>
<dbReference type="SMART" id="SM00215">
    <property type="entry name" value="VWC_out"/>
    <property type="match status" value="1"/>
</dbReference>
<evidence type="ECO:0000313" key="4">
    <source>
        <dbReference type="EnsemblMetazoa" id="XP_030835757"/>
    </source>
</evidence>
<dbReference type="CDD" id="cd19941">
    <property type="entry name" value="TIL"/>
    <property type="match status" value="1"/>
</dbReference>
<dbReference type="KEGG" id="spu:105438765"/>
<dbReference type="InterPro" id="IPR036084">
    <property type="entry name" value="Ser_inhib-like_sf"/>
</dbReference>
<keyword evidence="2" id="KW-1015">Disulfide bond</keyword>
<protein>
    <recommendedName>
        <fullName evidence="3">VWFD domain-containing protein</fullName>
    </recommendedName>
</protein>
<evidence type="ECO:0000256" key="2">
    <source>
        <dbReference type="ARBA" id="ARBA00023157"/>
    </source>
</evidence>
<proteinExistence type="predicted"/>
<dbReference type="PROSITE" id="PS51233">
    <property type="entry name" value="VWFD"/>
    <property type="match status" value="2"/>
</dbReference>
<evidence type="ECO:0000259" key="3">
    <source>
        <dbReference type="PROSITE" id="PS51233"/>
    </source>
</evidence>
<feature type="domain" description="VWFD" evidence="3">
    <location>
        <begin position="411"/>
        <end position="518"/>
    </location>
</feature>
<dbReference type="Pfam" id="PF01826">
    <property type="entry name" value="TIL"/>
    <property type="match status" value="1"/>
</dbReference>
<reference evidence="4" key="2">
    <citation type="submission" date="2021-01" db="UniProtKB">
        <authorList>
            <consortium name="EnsemblMetazoa"/>
        </authorList>
    </citation>
    <scope>IDENTIFICATION</scope>
</reference>
<dbReference type="Proteomes" id="UP000007110">
    <property type="component" value="Unassembled WGS sequence"/>
</dbReference>
<accession>A0A7M7NFH4</accession>
<dbReference type="InterPro" id="IPR001846">
    <property type="entry name" value="VWF_type-D"/>
</dbReference>
<dbReference type="Pfam" id="PF08742">
    <property type="entry name" value="C8"/>
    <property type="match status" value="1"/>
</dbReference>
<dbReference type="PANTHER" id="PTHR37860">
    <property type="entry name" value="AGAP008810-PA"/>
    <property type="match status" value="1"/>
</dbReference>
<keyword evidence="1" id="KW-0677">Repeat</keyword>
<dbReference type="InterPro" id="IPR014853">
    <property type="entry name" value="VWF/SSPO/ZAN-like_Cys-rich_dom"/>
</dbReference>
<dbReference type="InParanoid" id="A0A7M7NFH4"/>
<keyword evidence="5" id="KW-1185">Reference proteome</keyword>
<dbReference type="OrthoDB" id="5945029at2759"/>
<dbReference type="EnsemblMetazoa" id="XM_030979897">
    <property type="protein sequence ID" value="XP_030835757"/>
    <property type="gene ID" value="LOC105438765"/>
</dbReference>
<dbReference type="AlphaFoldDB" id="A0A7M7NFH4"/>
<reference evidence="5" key="1">
    <citation type="submission" date="2015-02" db="EMBL/GenBank/DDBJ databases">
        <title>Genome sequencing for Strongylocentrotus purpuratus.</title>
        <authorList>
            <person name="Murali S."/>
            <person name="Liu Y."/>
            <person name="Vee V."/>
            <person name="English A."/>
            <person name="Wang M."/>
            <person name="Skinner E."/>
            <person name="Han Y."/>
            <person name="Muzny D.M."/>
            <person name="Worley K.C."/>
            <person name="Gibbs R.A."/>
        </authorList>
    </citation>
    <scope>NUCLEOTIDE SEQUENCE</scope>
</reference>
<organism evidence="4 5">
    <name type="scientific">Strongylocentrotus purpuratus</name>
    <name type="common">Purple sea urchin</name>
    <dbReference type="NCBI Taxonomy" id="7668"/>
    <lineage>
        <taxon>Eukaryota</taxon>
        <taxon>Metazoa</taxon>
        <taxon>Echinodermata</taxon>
        <taxon>Eleutherozoa</taxon>
        <taxon>Echinozoa</taxon>
        <taxon>Echinoidea</taxon>
        <taxon>Euechinoidea</taxon>
        <taxon>Echinacea</taxon>
        <taxon>Camarodonta</taxon>
        <taxon>Echinidea</taxon>
        <taxon>Strongylocentrotidae</taxon>
        <taxon>Strongylocentrotus</taxon>
    </lineage>
</organism>
<feature type="domain" description="VWFD" evidence="3">
    <location>
        <begin position="41"/>
        <end position="203"/>
    </location>
</feature>
<dbReference type="Gene3D" id="2.10.25.10">
    <property type="entry name" value="Laminin"/>
    <property type="match status" value="1"/>
</dbReference>
<dbReference type="SUPFAM" id="SSF57567">
    <property type="entry name" value="Serine protease inhibitors"/>
    <property type="match status" value="1"/>
</dbReference>
<dbReference type="GeneID" id="105438765"/>
<dbReference type="PANTHER" id="PTHR37860:SF1">
    <property type="match status" value="1"/>
</dbReference>